<dbReference type="GO" id="GO:0003676">
    <property type="term" value="F:nucleic acid binding"/>
    <property type="evidence" value="ECO:0007669"/>
    <property type="project" value="InterPro"/>
</dbReference>
<sequence length="139" mass="15575">MPRHQHADRPTPRARNNNLTRQARGAQAYRAGLSAESSVAQDYERRGYAIVHQRWRGQGGEIDLIVRDGDGLIFVEVKQSRSFDRAAQSLGARQVERLQTAAEEYSALLPTGSLTDFRFDVALVNQRGEIRILTNAIIS</sequence>
<dbReference type="HAMAP" id="MF_00048">
    <property type="entry name" value="UPF0102"/>
    <property type="match status" value="1"/>
</dbReference>
<organism evidence="2">
    <name type="scientific">Cyprideis torosa</name>
    <dbReference type="NCBI Taxonomy" id="163714"/>
    <lineage>
        <taxon>Eukaryota</taxon>
        <taxon>Metazoa</taxon>
        <taxon>Ecdysozoa</taxon>
        <taxon>Arthropoda</taxon>
        <taxon>Crustacea</taxon>
        <taxon>Oligostraca</taxon>
        <taxon>Ostracoda</taxon>
        <taxon>Podocopa</taxon>
        <taxon>Podocopida</taxon>
        <taxon>Cytherocopina</taxon>
        <taxon>Cytheroidea</taxon>
        <taxon>Cytherideidae</taxon>
        <taxon>Cyprideis</taxon>
    </lineage>
</organism>
<dbReference type="GO" id="GO:0006281">
    <property type="term" value="P:DNA repair"/>
    <property type="evidence" value="ECO:0007669"/>
    <property type="project" value="UniProtKB-ARBA"/>
</dbReference>
<evidence type="ECO:0000313" key="2">
    <source>
        <dbReference type="EMBL" id="CAD7238147.1"/>
    </source>
</evidence>
<dbReference type="OrthoDB" id="10492321at2759"/>
<dbReference type="Gene3D" id="3.40.1350.10">
    <property type="match status" value="1"/>
</dbReference>
<name>A0A7R8ZVK6_9CRUS</name>
<dbReference type="PANTHER" id="PTHR34039">
    <property type="entry name" value="UPF0102 PROTEIN YRAN"/>
    <property type="match status" value="1"/>
</dbReference>
<reference evidence="2" key="1">
    <citation type="submission" date="2020-11" db="EMBL/GenBank/DDBJ databases">
        <authorList>
            <person name="Tran Van P."/>
        </authorList>
    </citation>
    <scope>NUCLEOTIDE SEQUENCE</scope>
</reference>
<dbReference type="Pfam" id="PF02021">
    <property type="entry name" value="UPF0102"/>
    <property type="match status" value="1"/>
</dbReference>
<dbReference type="AlphaFoldDB" id="A0A7R8ZVK6"/>
<dbReference type="InterPro" id="IPR011856">
    <property type="entry name" value="tRNA_endonuc-like_dom_sf"/>
</dbReference>
<protein>
    <submittedName>
        <fullName evidence="2">Uncharacterized protein</fullName>
    </submittedName>
</protein>
<dbReference type="InterPro" id="IPR011335">
    <property type="entry name" value="Restrct_endonuc-II-like"/>
</dbReference>
<dbReference type="EMBL" id="OB696913">
    <property type="protein sequence ID" value="CAD7238147.1"/>
    <property type="molecule type" value="Genomic_DNA"/>
</dbReference>
<dbReference type="InterPro" id="IPR003509">
    <property type="entry name" value="UPF0102_YraN-like"/>
</dbReference>
<feature type="region of interest" description="Disordered" evidence="1">
    <location>
        <begin position="1"/>
        <end position="25"/>
    </location>
</feature>
<gene>
    <name evidence="2" type="ORF">CTOB1V02_LOCUS15962</name>
</gene>
<accession>A0A7R8ZVK6</accession>
<evidence type="ECO:0000256" key="1">
    <source>
        <dbReference type="SAM" id="MobiDB-lite"/>
    </source>
</evidence>
<proteinExistence type="inferred from homology"/>
<feature type="compositionally biased region" description="Basic and acidic residues" evidence="1">
    <location>
        <begin position="1"/>
        <end position="11"/>
    </location>
</feature>
<dbReference type="PANTHER" id="PTHR34039:SF1">
    <property type="entry name" value="UPF0102 PROTEIN YRAN"/>
    <property type="match status" value="1"/>
</dbReference>
<dbReference type="SUPFAM" id="SSF52980">
    <property type="entry name" value="Restriction endonuclease-like"/>
    <property type="match status" value="1"/>
</dbReference>